<protein>
    <submittedName>
        <fullName evidence="2">Pilus assembly protein</fullName>
    </submittedName>
</protein>
<name>A0A0X8NXJ4_ALCXX</name>
<dbReference type="Proteomes" id="UP000060602">
    <property type="component" value="Chromosome"/>
</dbReference>
<dbReference type="EMBL" id="CP014060">
    <property type="protein sequence ID" value="AMG36089.1"/>
    <property type="molecule type" value="Genomic_DNA"/>
</dbReference>
<keyword evidence="1" id="KW-1133">Transmembrane helix</keyword>
<evidence type="ECO:0000256" key="1">
    <source>
        <dbReference type="SAM" id="Phobius"/>
    </source>
</evidence>
<reference evidence="3" key="1">
    <citation type="submission" date="2015-12" db="EMBL/GenBank/DDBJ databases">
        <title>FDA dAtabase for Regulatory Grade micrObial Sequences (FDA-ARGOS): Supporting development and validation of Infectious Disease Dx tests.</title>
        <authorList>
            <person name="Case J."/>
            <person name="Tallon L."/>
            <person name="Sadzewicz L."/>
            <person name="Sengamalay N."/>
            <person name="Ott S."/>
            <person name="Godinez A."/>
            <person name="Nagaraj S."/>
            <person name="Nadendla S."/>
            <person name="Sichtig H."/>
        </authorList>
    </citation>
    <scope>NUCLEOTIDE SEQUENCE [LARGE SCALE GENOMIC DNA]</scope>
    <source>
        <strain evidence="3">FDAARGOS_147</strain>
    </source>
</reference>
<accession>A0A0X8NXJ4</accession>
<gene>
    <name evidence="2" type="ORF">AL504_08650</name>
</gene>
<dbReference type="RefSeq" id="WP_061071806.1">
    <property type="nucleotide sequence ID" value="NZ_CP014060.2"/>
</dbReference>
<dbReference type="AlphaFoldDB" id="A0A0X8NXJ4"/>
<sequence length="200" mass="21008">MTIPRAWQRGQALVEALVLLPVLILSFMAVAWLGQLLFTAQEAAVASRSAAMVAAVGGGVPARSGSFFLAGSSVDAGVPRLAPLQAEWLGAEARRVSVTAHADVAGVGPWGAVRIERRTHVAAGAGNAEGDDDVRRRIGAADISWVRTAERSLSLARDIRGQGMVVDSPWGRPALSLDWLSSWADVVPAQGLARNGRVTR</sequence>
<feature type="transmembrane region" description="Helical" evidence="1">
    <location>
        <begin position="12"/>
        <end position="33"/>
    </location>
</feature>
<evidence type="ECO:0000313" key="2">
    <source>
        <dbReference type="EMBL" id="AMG36089.1"/>
    </source>
</evidence>
<keyword evidence="1" id="KW-0472">Membrane</keyword>
<organism evidence="2 3">
    <name type="scientific">Alcaligenes xylosoxydans xylosoxydans</name>
    <name type="common">Achromobacter xylosoxidans</name>
    <dbReference type="NCBI Taxonomy" id="85698"/>
    <lineage>
        <taxon>Bacteria</taxon>
        <taxon>Pseudomonadati</taxon>
        <taxon>Pseudomonadota</taxon>
        <taxon>Betaproteobacteria</taxon>
        <taxon>Burkholderiales</taxon>
        <taxon>Alcaligenaceae</taxon>
        <taxon>Achromobacter</taxon>
    </lineage>
</organism>
<evidence type="ECO:0000313" key="3">
    <source>
        <dbReference type="Proteomes" id="UP000060602"/>
    </source>
</evidence>
<keyword evidence="1" id="KW-0812">Transmembrane</keyword>
<proteinExistence type="predicted"/>